<feature type="compositionally biased region" description="Basic and acidic residues" evidence="1">
    <location>
        <begin position="72"/>
        <end position="83"/>
    </location>
</feature>
<protein>
    <submittedName>
        <fullName evidence="2">Uncharacterized protein</fullName>
    </submittedName>
</protein>
<evidence type="ECO:0000256" key="1">
    <source>
        <dbReference type="SAM" id="MobiDB-lite"/>
    </source>
</evidence>
<evidence type="ECO:0000313" key="2">
    <source>
        <dbReference type="EMBL" id="SVD32912.1"/>
    </source>
</evidence>
<reference evidence="2" key="1">
    <citation type="submission" date="2018-05" db="EMBL/GenBank/DDBJ databases">
        <authorList>
            <person name="Lanie J.A."/>
            <person name="Ng W.-L."/>
            <person name="Kazmierczak K.M."/>
            <person name="Andrzejewski T.M."/>
            <person name="Davidsen T.M."/>
            <person name="Wayne K.J."/>
            <person name="Tettelin H."/>
            <person name="Glass J.I."/>
            <person name="Rusch D."/>
            <person name="Podicherti R."/>
            <person name="Tsui H.-C.T."/>
            <person name="Winkler M.E."/>
        </authorList>
    </citation>
    <scope>NUCLEOTIDE SEQUENCE</scope>
</reference>
<organism evidence="2">
    <name type="scientific">marine metagenome</name>
    <dbReference type="NCBI Taxonomy" id="408172"/>
    <lineage>
        <taxon>unclassified sequences</taxon>
        <taxon>metagenomes</taxon>
        <taxon>ecological metagenomes</taxon>
    </lineage>
</organism>
<sequence length="210" mass="24176">WLPPAVRVAALPRPLRRLPRRRRDAALLLQSGVSVLLRSSWHRPVVKPVHRRHEHRTGGRDRRYARPGGESARPRLSLDDPAGRRRSQPPVWRLFPRRTGVVRRRRTEPARHRLHLLLHRLRRRRRGPGTASATSQRPEPARVRQFRPGGAGRPLADRHGIRPIRVCRRRSRLGCHLPDPHSRLRPRLCPARAFGTGRSHGAACEAGQRL</sequence>
<dbReference type="EMBL" id="UINC01143783">
    <property type="protein sequence ID" value="SVD32912.1"/>
    <property type="molecule type" value="Genomic_DNA"/>
</dbReference>
<feature type="region of interest" description="Disordered" evidence="1">
    <location>
        <begin position="47"/>
        <end position="90"/>
    </location>
</feature>
<feature type="non-terminal residue" evidence="2">
    <location>
        <position position="1"/>
    </location>
</feature>
<dbReference type="AlphaFoldDB" id="A0A382UFL0"/>
<feature type="region of interest" description="Disordered" evidence="1">
    <location>
        <begin position="123"/>
        <end position="157"/>
    </location>
</feature>
<name>A0A382UFL0_9ZZZZ</name>
<gene>
    <name evidence="2" type="ORF">METZ01_LOCUS385766</name>
</gene>
<feature type="non-terminal residue" evidence="2">
    <location>
        <position position="210"/>
    </location>
</feature>
<accession>A0A382UFL0</accession>
<proteinExistence type="predicted"/>